<feature type="domain" description="Thiamine phosphate synthase/TenI" evidence="3">
    <location>
        <begin position="4"/>
        <end position="181"/>
    </location>
</feature>
<dbReference type="GO" id="GO:0005737">
    <property type="term" value="C:cytoplasm"/>
    <property type="evidence" value="ECO:0007669"/>
    <property type="project" value="TreeGrafter"/>
</dbReference>
<dbReference type="GO" id="GO:0009228">
    <property type="term" value="P:thiamine biosynthetic process"/>
    <property type="evidence" value="ECO:0007669"/>
    <property type="project" value="UniProtKB-KW"/>
</dbReference>
<comment type="pathway">
    <text evidence="1">Cofactor biosynthesis; thiamine diphosphate biosynthesis.</text>
</comment>
<dbReference type="GO" id="GO:0004789">
    <property type="term" value="F:thiamine-phosphate diphosphorylase activity"/>
    <property type="evidence" value="ECO:0007669"/>
    <property type="project" value="TreeGrafter"/>
</dbReference>
<gene>
    <name evidence="4" type="ORF">H8699_03695</name>
</gene>
<accession>A0A926D1D9</accession>
<keyword evidence="5" id="KW-1185">Reference proteome</keyword>
<comment type="caution">
    <text evidence="4">The sequence shown here is derived from an EMBL/GenBank/DDBJ whole genome shotgun (WGS) entry which is preliminary data.</text>
</comment>
<dbReference type="CDD" id="cd00564">
    <property type="entry name" value="TMP_TenI"/>
    <property type="match status" value="1"/>
</dbReference>
<evidence type="ECO:0000259" key="3">
    <source>
        <dbReference type="Pfam" id="PF02581"/>
    </source>
</evidence>
<keyword evidence="2" id="KW-0784">Thiamine biosynthesis</keyword>
<proteinExistence type="predicted"/>
<dbReference type="InterPro" id="IPR013785">
    <property type="entry name" value="Aldolase_TIM"/>
</dbReference>
<dbReference type="Gene3D" id="3.20.20.70">
    <property type="entry name" value="Aldolase class I"/>
    <property type="match status" value="1"/>
</dbReference>
<sequence>MFKLICVTARALCREDFLQRVEKLAFSGVDEIILREKDLDEAAYRALAERVLPLCRQGGVPCTLHTYPRAAQSLGVNRLHMPLPLLMEQPELRKDFGVIGTSVHSLQQARSARELGVDYVTAGHIFPTDCKKGLPPRGPQWLREICRAFNGPVYAIGGINAGNILSVRQAGAAGACIMSGLMACADVRAKAASLKAAAGIDG</sequence>
<dbReference type="PANTHER" id="PTHR20857">
    <property type="entry name" value="THIAMINE-PHOSPHATE PYROPHOSPHORYLASE"/>
    <property type="match status" value="1"/>
</dbReference>
<evidence type="ECO:0000256" key="2">
    <source>
        <dbReference type="ARBA" id="ARBA00022977"/>
    </source>
</evidence>
<dbReference type="Proteomes" id="UP000654279">
    <property type="component" value="Unassembled WGS sequence"/>
</dbReference>
<evidence type="ECO:0000256" key="1">
    <source>
        <dbReference type="ARBA" id="ARBA00004948"/>
    </source>
</evidence>
<dbReference type="EMBL" id="JACRSO010000001">
    <property type="protein sequence ID" value="MBC8528540.1"/>
    <property type="molecule type" value="Genomic_DNA"/>
</dbReference>
<dbReference type="PANTHER" id="PTHR20857:SF15">
    <property type="entry name" value="THIAMINE-PHOSPHATE SYNTHASE"/>
    <property type="match status" value="1"/>
</dbReference>
<evidence type="ECO:0000313" key="5">
    <source>
        <dbReference type="Proteomes" id="UP000654279"/>
    </source>
</evidence>
<dbReference type="Pfam" id="PF02581">
    <property type="entry name" value="TMP-TENI"/>
    <property type="match status" value="1"/>
</dbReference>
<dbReference type="RefSeq" id="WP_249284531.1">
    <property type="nucleotide sequence ID" value="NZ_JACRSO010000001.1"/>
</dbReference>
<dbReference type="AlphaFoldDB" id="A0A926D1D9"/>
<name>A0A926D1D9_9FIRM</name>
<dbReference type="SUPFAM" id="SSF51391">
    <property type="entry name" value="Thiamin phosphate synthase"/>
    <property type="match status" value="1"/>
</dbReference>
<protein>
    <submittedName>
        <fullName evidence="4">Thiamine phosphate synthase</fullName>
    </submittedName>
</protein>
<dbReference type="InterPro" id="IPR036206">
    <property type="entry name" value="ThiamineP_synth_sf"/>
</dbReference>
<organism evidence="4 5">
    <name type="scientific">Luoshenia tenuis</name>
    <dbReference type="NCBI Taxonomy" id="2763654"/>
    <lineage>
        <taxon>Bacteria</taxon>
        <taxon>Bacillati</taxon>
        <taxon>Bacillota</taxon>
        <taxon>Clostridia</taxon>
        <taxon>Christensenellales</taxon>
        <taxon>Christensenellaceae</taxon>
        <taxon>Luoshenia</taxon>
    </lineage>
</organism>
<evidence type="ECO:0000313" key="4">
    <source>
        <dbReference type="EMBL" id="MBC8528540.1"/>
    </source>
</evidence>
<reference evidence="4" key="1">
    <citation type="submission" date="2020-08" db="EMBL/GenBank/DDBJ databases">
        <title>Genome public.</title>
        <authorList>
            <person name="Liu C."/>
            <person name="Sun Q."/>
        </authorList>
    </citation>
    <scope>NUCLEOTIDE SEQUENCE</scope>
    <source>
        <strain evidence="4">NSJ-44</strain>
    </source>
</reference>
<dbReference type="InterPro" id="IPR022998">
    <property type="entry name" value="ThiamineP_synth_TenI"/>
</dbReference>